<sequence length="52" mass="5957">MVELSSFFSFVFLGVRWVGRRWQGQNWPGGWQAEVKGVGGGCVFLFLGGFWW</sequence>
<reference evidence="1" key="1">
    <citation type="journal article" date="2023" name="GigaByte">
        <title>Genome assembly of the bearded iris, Iris pallida Lam.</title>
        <authorList>
            <person name="Bruccoleri R.E."/>
            <person name="Oakeley E.J."/>
            <person name="Faust A.M.E."/>
            <person name="Altorfer M."/>
            <person name="Dessus-Babus S."/>
            <person name="Burckhardt D."/>
            <person name="Oertli M."/>
            <person name="Naumann U."/>
            <person name="Petersen F."/>
            <person name="Wong J."/>
        </authorList>
    </citation>
    <scope>NUCLEOTIDE SEQUENCE</scope>
    <source>
        <strain evidence="1">GSM-AAB239-AS_SAM_17_03QT</strain>
    </source>
</reference>
<proteinExistence type="predicted"/>
<dbReference type="AlphaFoldDB" id="A0AAX6G2U0"/>
<reference evidence="1" key="2">
    <citation type="submission" date="2023-04" db="EMBL/GenBank/DDBJ databases">
        <authorList>
            <person name="Bruccoleri R.E."/>
            <person name="Oakeley E.J."/>
            <person name="Faust A.-M."/>
            <person name="Dessus-Babus S."/>
            <person name="Altorfer M."/>
            <person name="Burckhardt D."/>
            <person name="Oertli M."/>
            <person name="Naumann U."/>
            <person name="Petersen F."/>
            <person name="Wong J."/>
        </authorList>
    </citation>
    <scope>NUCLEOTIDE SEQUENCE</scope>
    <source>
        <strain evidence="1">GSM-AAB239-AS_SAM_17_03QT</strain>
        <tissue evidence="1">Leaf</tissue>
    </source>
</reference>
<accession>A0AAX6G2U0</accession>
<evidence type="ECO:0000313" key="2">
    <source>
        <dbReference type="Proteomes" id="UP001140949"/>
    </source>
</evidence>
<organism evidence="1 2">
    <name type="scientific">Iris pallida</name>
    <name type="common">Sweet iris</name>
    <dbReference type="NCBI Taxonomy" id="29817"/>
    <lineage>
        <taxon>Eukaryota</taxon>
        <taxon>Viridiplantae</taxon>
        <taxon>Streptophyta</taxon>
        <taxon>Embryophyta</taxon>
        <taxon>Tracheophyta</taxon>
        <taxon>Spermatophyta</taxon>
        <taxon>Magnoliopsida</taxon>
        <taxon>Liliopsida</taxon>
        <taxon>Asparagales</taxon>
        <taxon>Iridaceae</taxon>
        <taxon>Iridoideae</taxon>
        <taxon>Irideae</taxon>
        <taxon>Iris</taxon>
    </lineage>
</organism>
<dbReference type="EMBL" id="JANAVB010023800">
    <property type="protein sequence ID" value="KAJ6822940.1"/>
    <property type="molecule type" value="Genomic_DNA"/>
</dbReference>
<name>A0AAX6G2U0_IRIPA</name>
<evidence type="ECO:0000313" key="1">
    <source>
        <dbReference type="EMBL" id="KAJ6822940.1"/>
    </source>
</evidence>
<dbReference type="Proteomes" id="UP001140949">
    <property type="component" value="Unassembled WGS sequence"/>
</dbReference>
<comment type="caution">
    <text evidence="1">The sequence shown here is derived from an EMBL/GenBank/DDBJ whole genome shotgun (WGS) entry which is preliminary data.</text>
</comment>
<protein>
    <submittedName>
        <fullName evidence="1">Uncharacterized protein</fullName>
    </submittedName>
</protein>
<keyword evidence="2" id="KW-1185">Reference proteome</keyword>
<gene>
    <name evidence="1" type="ORF">M6B38_385860</name>
</gene>